<name>A0ABQ3AV37_9GAMM</name>
<keyword evidence="11" id="KW-1185">Reference proteome</keyword>
<evidence type="ECO:0000256" key="6">
    <source>
        <dbReference type="ARBA" id="ARBA00023004"/>
    </source>
</evidence>
<evidence type="ECO:0000256" key="1">
    <source>
        <dbReference type="ARBA" id="ARBA00007352"/>
    </source>
</evidence>
<dbReference type="PANTHER" id="PTHR42961:SF2">
    <property type="entry name" value="IRON-SULFUR PROTEIN NUBPL"/>
    <property type="match status" value="1"/>
</dbReference>
<dbReference type="SUPFAM" id="SSF52540">
    <property type="entry name" value="P-loop containing nucleoside triphosphate hydrolases"/>
    <property type="match status" value="1"/>
</dbReference>
<evidence type="ECO:0000313" key="11">
    <source>
        <dbReference type="Proteomes" id="UP000601597"/>
    </source>
</evidence>
<evidence type="ECO:0000256" key="3">
    <source>
        <dbReference type="ARBA" id="ARBA00022723"/>
    </source>
</evidence>
<evidence type="ECO:0000256" key="4">
    <source>
        <dbReference type="ARBA" id="ARBA00022741"/>
    </source>
</evidence>
<keyword evidence="5 8" id="KW-0067">ATP-binding</keyword>
<organism evidence="10 11">
    <name type="scientific">Marinobacter zhanjiangensis</name>
    <dbReference type="NCBI Taxonomy" id="578215"/>
    <lineage>
        <taxon>Bacteria</taxon>
        <taxon>Pseudomonadati</taxon>
        <taxon>Pseudomonadota</taxon>
        <taxon>Gammaproteobacteria</taxon>
        <taxon>Pseudomonadales</taxon>
        <taxon>Marinobacteraceae</taxon>
        <taxon>Marinobacter</taxon>
    </lineage>
</organism>
<dbReference type="PROSITE" id="PS01215">
    <property type="entry name" value="MRP"/>
    <property type="match status" value="1"/>
</dbReference>
<evidence type="ECO:0000256" key="2">
    <source>
        <dbReference type="ARBA" id="ARBA00008205"/>
    </source>
</evidence>
<evidence type="ECO:0000259" key="9">
    <source>
        <dbReference type="Pfam" id="PF01883"/>
    </source>
</evidence>
<proteinExistence type="inferred from homology"/>
<keyword evidence="7 8" id="KW-0411">Iron-sulfur</keyword>
<dbReference type="InterPro" id="IPR033756">
    <property type="entry name" value="YlxH/NBP35"/>
</dbReference>
<dbReference type="InterPro" id="IPR027417">
    <property type="entry name" value="P-loop_NTPase"/>
</dbReference>
<comment type="function">
    <text evidence="8">Binds and transfers iron-sulfur (Fe-S) clusters to target apoproteins. Can hydrolyze ATP.</text>
</comment>
<reference evidence="11" key="1">
    <citation type="journal article" date="2019" name="Int. J. Syst. Evol. Microbiol.">
        <title>The Global Catalogue of Microorganisms (GCM) 10K type strain sequencing project: providing services to taxonomists for standard genome sequencing and annotation.</title>
        <authorList>
            <consortium name="The Broad Institute Genomics Platform"/>
            <consortium name="The Broad Institute Genome Sequencing Center for Infectious Disease"/>
            <person name="Wu L."/>
            <person name="Ma J."/>
        </authorList>
    </citation>
    <scope>NUCLEOTIDE SEQUENCE [LARGE SCALE GENOMIC DNA]</scope>
    <source>
        <strain evidence="11">KCTC 22280</strain>
    </source>
</reference>
<dbReference type="InterPro" id="IPR019591">
    <property type="entry name" value="Mrp/NBP35_ATP-bd"/>
</dbReference>
<dbReference type="HAMAP" id="MF_02040">
    <property type="entry name" value="Mrp_NBP35"/>
    <property type="match status" value="1"/>
</dbReference>
<comment type="similarity">
    <text evidence="2">In the C-terminal section; belongs to the Mrp/NBP35 ATP-binding proteins family.</text>
</comment>
<sequence length="366" mass="38986">MAEISRTALEAAVRQYRDPYLEKDLYELNAVKALEADESGQVKVTVQLPYASQGIAGGLKQIVATNLENVEGVTGADVQVSQHIHANKAQRDLQSIGGVKNIVAVASGKGGVGKSTTAVNLALALAAEGARVGILDADIYGPSVGMMLGIPEGQRPKTEGDKYFLPVEAHGVQAMSMAFLVTDKTPMVWRGPMVSGAVQQLLTQTLWKELDYLIVDMPPGTGDIQLTLAQKVPVTGAVVVTTPQDIALLDCKKGIEMFRKVDIPVLGVVENMSVHICSNCGHEEALFGHGGGERVAEDYQTELLGQLPLHLTIREQTDGGTPTVVAEPDSEVARRYRDIARRLSAGLSTRARNDSGPIPSISVSDD</sequence>
<evidence type="ECO:0000256" key="5">
    <source>
        <dbReference type="ARBA" id="ARBA00022840"/>
    </source>
</evidence>
<comment type="subunit">
    <text evidence="8">Homodimer.</text>
</comment>
<dbReference type="SUPFAM" id="SSF117916">
    <property type="entry name" value="Fe-S cluster assembly (FSCA) domain-like"/>
    <property type="match status" value="1"/>
</dbReference>
<keyword evidence="4 8" id="KW-0547">Nucleotide-binding</keyword>
<dbReference type="NCBIfam" id="NF008669">
    <property type="entry name" value="PRK11670.1"/>
    <property type="match status" value="1"/>
</dbReference>
<dbReference type="Pfam" id="PF10609">
    <property type="entry name" value="ParA"/>
    <property type="match status" value="1"/>
</dbReference>
<accession>A0ABQ3AV37</accession>
<dbReference type="InterPro" id="IPR002744">
    <property type="entry name" value="MIP18-like"/>
</dbReference>
<feature type="binding site" evidence="8">
    <location>
        <begin position="108"/>
        <end position="115"/>
    </location>
    <ligand>
        <name>ATP</name>
        <dbReference type="ChEBI" id="CHEBI:30616"/>
    </ligand>
</feature>
<gene>
    <name evidence="10" type="ORF">GCM10007071_09730</name>
</gene>
<dbReference type="CDD" id="cd02037">
    <property type="entry name" value="Mrp_NBP35"/>
    <property type="match status" value="1"/>
</dbReference>
<comment type="caution">
    <text evidence="10">The sequence shown here is derived from an EMBL/GenBank/DDBJ whole genome shotgun (WGS) entry which is preliminary data.</text>
</comment>
<comment type="similarity">
    <text evidence="8">Belongs to the Mrp/NBP35 ATP-binding proteins family.</text>
</comment>
<keyword evidence="8" id="KW-0378">Hydrolase</keyword>
<dbReference type="Gene3D" id="3.40.50.300">
    <property type="entry name" value="P-loop containing nucleotide triphosphate hydrolases"/>
    <property type="match status" value="1"/>
</dbReference>
<dbReference type="InterPro" id="IPR044304">
    <property type="entry name" value="NUBPL-like"/>
</dbReference>
<feature type="domain" description="MIP18 family-like" evidence="9">
    <location>
        <begin position="7"/>
        <end position="78"/>
    </location>
</feature>
<comment type="similarity">
    <text evidence="1">In the N-terminal section; belongs to the MIP18 family.</text>
</comment>
<dbReference type="InterPro" id="IPR000808">
    <property type="entry name" value="Mrp-like_CS"/>
</dbReference>
<dbReference type="InterPro" id="IPR034904">
    <property type="entry name" value="FSCA_dom_sf"/>
</dbReference>
<protein>
    <recommendedName>
        <fullName evidence="8">Iron-sulfur cluster carrier protein</fullName>
    </recommendedName>
</protein>
<dbReference type="Pfam" id="PF01883">
    <property type="entry name" value="FeS_assembly_P"/>
    <property type="match status" value="1"/>
</dbReference>
<dbReference type="Gene3D" id="3.30.300.130">
    <property type="entry name" value="Fe-S cluster assembly (FSCA)"/>
    <property type="match status" value="1"/>
</dbReference>
<evidence type="ECO:0000256" key="8">
    <source>
        <dbReference type="HAMAP-Rule" id="MF_02040"/>
    </source>
</evidence>
<keyword evidence="6 8" id="KW-0408">Iron</keyword>
<dbReference type="PANTHER" id="PTHR42961">
    <property type="entry name" value="IRON-SULFUR PROTEIN NUBPL"/>
    <property type="match status" value="1"/>
</dbReference>
<evidence type="ECO:0000313" key="10">
    <source>
        <dbReference type="EMBL" id="GGY65064.1"/>
    </source>
</evidence>
<dbReference type="EMBL" id="BMXV01000002">
    <property type="protein sequence ID" value="GGY65064.1"/>
    <property type="molecule type" value="Genomic_DNA"/>
</dbReference>
<dbReference type="Proteomes" id="UP000601597">
    <property type="component" value="Unassembled WGS sequence"/>
</dbReference>
<dbReference type="RefSeq" id="WP_189573657.1">
    <property type="nucleotide sequence ID" value="NZ_BMXV01000002.1"/>
</dbReference>
<evidence type="ECO:0000256" key="7">
    <source>
        <dbReference type="ARBA" id="ARBA00023014"/>
    </source>
</evidence>
<keyword evidence="3 8" id="KW-0479">Metal-binding</keyword>